<dbReference type="EMBL" id="JACRSX010000016">
    <property type="protein sequence ID" value="MBC8563100.1"/>
    <property type="molecule type" value="Genomic_DNA"/>
</dbReference>
<feature type="transmembrane region" description="Helical" evidence="1">
    <location>
        <begin position="7"/>
        <end position="29"/>
    </location>
</feature>
<dbReference type="InterPro" id="IPR007560">
    <property type="entry name" value="Restrct_endonuc_IV_Mrr"/>
</dbReference>
<keyword evidence="3" id="KW-0378">Hydrolase</keyword>
<dbReference type="GO" id="GO:0004519">
    <property type="term" value="F:endonuclease activity"/>
    <property type="evidence" value="ECO:0007669"/>
    <property type="project" value="UniProtKB-KW"/>
</dbReference>
<keyword evidence="3" id="KW-0255">Endonuclease</keyword>
<keyword evidence="1" id="KW-0812">Transmembrane</keyword>
<keyword evidence="3" id="KW-0540">Nuclease</keyword>
<keyword evidence="1" id="KW-0472">Membrane</keyword>
<dbReference type="SUPFAM" id="SSF52980">
    <property type="entry name" value="Restriction endonuclease-like"/>
    <property type="match status" value="1"/>
</dbReference>
<protein>
    <submittedName>
        <fullName evidence="3">Restriction endonuclease</fullName>
    </submittedName>
</protein>
<dbReference type="PANTHER" id="PTHR30015:SF6">
    <property type="entry name" value="SLL1429 PROTEIN"/>
    <property type="match status" value="1"/>
</dbReference>
<evidence type="ECO:0000313" key="4">
    <source>
        <dbReference type="Proteomes" id="UP000606193"/>
    </source>
</evidence>
<gene>
    <name evidence="3" type="ORF">H8704_10755</name>
</gene>
<dbReference type="Gene3D" id="3.40.1350.10">
    <property type="match status" value="1"/>
</dbReference>
<feature type="domain" description="Restriction endonuclease type IV Mrr" evidence="2">
    <location>
        <begin position="74"/>
        <end position="184"/>
    </location>
</feature>
<name>A0ABR7N3A2_9FIRM</name>
<feature type="transmembrane region" description="Helical" evidence="1">
    <location>
        <begin position="35"/>
        <end position="54"/>
    </location>
</feature>
<keyword evidence="1" id="KW-1133">Transmembrane helix</keyword>
<dbReference type="PANTHER" id="PTHR30015">
    <property type="entry name" value="MRR RESTRICTION SYSTEM PROTEIN"/>
    <property type="match status" value="1"/>
</dbReference>
<proteinExistence type="predicted"/>
<dbReference type="InterPro" id="IPR052906">
    <property type="entry name" value="Type_IV_Methyl-Rstrct_Enzyme"/>
</dbReference>
<evidence type="ECO:0000313" key="3">
    <source>
        <dbReference type="EMBL" id="MBC8563100.1"/>
    </source>
</evidence>
<evidence type="ECO:0000256" key="1">
    <source>
        <dbReference type="SAM" id="Phobius"/>
    </source>
</evidence>
<comment type="caution">
    <text evidence="3">The sequence shown here is derived from an EMBL/GenBank/DDBJ whole genome shotgun (WGS) entry which is preliminary data.</text>
</comment>
<dbReference type="Pfam" id="PF04471">
    <property type="entry name" value="Mrr_cat"/>
    <property type="match status" value="1"/>
</dbReference>
<evidence type="ECO:0000259" key="2">
    <source>
        <dbReference type="Pfam" id="PF04471"/>
    </source>
</evidence>
<accession>A0ABR7N3A2</accession>
<dbReference type="RefSeq" id="WP_022464339.1">
    <property type="nucleotide sequence ID" value="NZ_JACRSX010000016.1"/>
</dbReference>
<organism evidence="3 4">
    <name type="scientific">Jutongia huaianensis</name>
    <dbReference type="NCBI Taxonomy" id="2763668"/>
    <lineage>
        <taxon>Bacteria</taxon>
        <taxon>Bacillati</taxon>
        <taxon>Bacillota</taxon>
        <taxon>Clostridia</taxon>
        <taxon>Lachnospirales</taxon>
        <taxon>Lachnospiraceae</taxon>
        <taxon>Jutongia</taxon>
    </lineage>
</organism>
<dbReference type="InterPro" id="IPR011856">
    <property type="entry name" value="tRNA_endonuc-like_dom_sf"/>
</dbReference>
<dbReference type="Proteomes" id="UP000606193">
    <property type="component" value="Unassembled WGS sequence"/>
</dbReference>
<sequence length="184" mass="20792">MRHKRLTLYIFLWGMLAALVPVGLVFLFLGAPRDFFAPAVCVGLLFMIFCLCKIHSLFRSRSRYIRGDWSLTDLDDISGADFEALTCDILASNGFELAENTKASGDFGVDVLAYRDGISFAIQCKRYNYDVGIEAVQQVYAGRAFYECHVAMVLTNQYFTPAARKLADKIGVVLWDRDMLEKML</sequence>
<keyword evidence="4" id="KW-1185">Reference proteome</keyword>
<dbReference type="InterPro" id="IPR011335">
    <property type="entry name" value="Restrct_endonuc-II-like"/>
</dbReference>
<reference evidence="3 4" key="1">
    <citation type="submission" date="2020-08" db="EMBL/GenBank/DDBJ databases">
        <title>Genome public.</title>
        <authorList>
            <person name="Liu C."/>
            <person name="Sun Q."/>
        </authorList>
    </citation>
    <scope>NUCLEOTIDE SEQUENCE [LARGE SCALE GENOMIC DNA]</scope>
    <source>
        <strain evidence="3 4">NSJ-37</strain>
    </source>
</reference>